<feature type="repeat" description="Lumazine-binding" evidence="11">
    <location>
        <begin position="99"/>
        <end position="195"/>
    </location>
</feature>
<name>A0A917CRE0_9GAMM</name>
<evidence type="ECO:0000256" key="9">
    <source>
        <dbReference type="ARBA" id="ARBA00022737"/>
    </source>
</evidence>
<dbReference type="PANTHER" id="PTHR21098:SF12">
    <property type="entry name" value="RIBOFLAVIN SYNTHASE"/>
    <property type="match status" value="1"/>
</dbReference>
<reference evidence="13" key="2">
    <citation type="submission" date="2020-09" db="EMBL/GenBank/DDBJ databases">
        <authorList>
            <person name="Sun Q."/>
            <person name="Zhou Y."/>
        </authorList>
    </citation>
    <scope>NUCLEOTIDE SEQUENCE</scope>
    <source>
        <strain evidence="13">CGMCC 1.12181</strain>
    </source>
</reference>
<dbReference type="AlphaFoldDB" id="A0A917CRE0"/>
<comment type="pathway">
    <text evidence="3">Cofactor biosynthesis; riboflavin biosynthesis; riboflavin from 2-hydroxy-3-oxobutyl phosphate and 5-amino-6-(D-ribitylamino)uracil: step 2/2.</text>
</comment>
<feature type="domain" description="Lumazine-binding" evidence="12">
    <location>
        <begin position="99"/>
        <end position="195"/>
    </location>
</feature>
<evidence type="ECO:0000259" key="12">
    <source>
        <dbReference type="PROSITE" id="PS51177"/>
    </source>
</evidence>
<organism evidence="13 14">
    <name type="scientific">Marinicella pacifica</name>
    <dbReference type="NCBI Taxonomy" id="1171543"/>
    <lineage>
        <taxon>Bacteria</taxon>
        <taxon>Pseudomonadati</taxon>
        <taxon>Pseudomonadota</taxon>
        <taxon>Gammaproteobacteria</taxon>
        <taxon>Lysobacterales</taxon>
        <taxon>Marinicellaceae</taxon>
        <taxon>Marinicella</taxon>
    </lineage>
</organism>
<reference evidence="13" key="1">
    <citation type="journal article" date="2014" name="Int. J. Syst. Evol. Microbiol.">
        <title>Complete genome sequence of Corynebacterium casei LMG S-19264T (=DSM 44701T), isolated from a smear-ripened cheese.</title>
        <authorList>
            <consortium name="US DOE Joint Genome Institute (JGI-PGF)"/>
            <person name="Walter F."/>
            <person name="Albersmeier A."/>
            <person name="Kalinowski J."/>
            <person name="Ruckert C."/>
        </authorList>
    </citation>
    <scope>NUCLEOTIDE SEQUENCE</scope>
    <source>
        <strain evidence="13">CGMCC 1.12181</strain>
    </source>
</reference>
<evidence type="ECO:0000256" key="3">
    <source>
        <dbReference type="ARBA" id="ARBA00004887"/>
    </source>
</evidence>
<dbReference type="CDD" id="cd00402">
    <property type="entry name" value="Riboflavin_synthase_like"/>
    <property type="match status" value="1"/>
</dbReference>
<dbReference type="InterPro" id="IPR023366">
    <property type="entry name" value="ATP_synth_asu-like_sf"/>
</dbReference>
<evidence type="ECO:0000256" key="11">
    <source>
        <dbReference type="PROSITE-ProRule" id="PRU00524"/>
    </source>
</evidence>
<accession>A0A917CRE0</accession>
<dbReference type="FunFam" id="2.40.30.20:FF:000004">
    <property type="entry name" value="Riboflavin synthase, alpha subunit"/>
    <property type="match status" value="1"/>
</dbReference>
<evidence type="ECO:0000313" key="14">
    <source>
        <dbReference type="Proteomes" id="UP000605253"/>
    </source>
</evidence>
<comment type="caution">
    <text evidence="13">The sequence shown here is derived from an EMBL/GenBank/DDBJ whole genome shotgun (WGS) entry which is preliminary data.</text>
</comment>
<evidence type="ECO:0000256" key="2">
    <source>
        <dbReference type="ARBA" id="ARBA00002803"/>
    </source>
</evidence>
<dbReference type="InterPro" id="IPR026017">
    <property type="entry name" value="Lumazine-bd_dom"/>
</dbReference>
<dbReference type="EMBL" id="BMEO01000006">
    <property type="protein sequence ID" value="GGF96350.1"/>
    <property type="molecule type" value="Genomic_DNA"/>
</dbReference>
<dbReference type="GO" id="GO:0009231">
    <property type="term" value="P:riboflavin biosynthetic process"/>
    <property type="evidence" value="ECO:0007669"/>
    <property type="project" value="UniProtKB-KW"/>
</dbReference>
<comment type="catalytic activity">
    <reaction evidence="1">
        <text>2 6,7-dimethyl-8-(1-D-ribityl)lumazine + H(+) = 5-amino-6-(D-ribitylamino)uracil + riboflavin</text>
        <dbReference type="Rhea" id="RHEA:20772"/>
        <dbReference type="ChEBI" id="CHEBI:15378"/>
        <dbReference type="ChEBI" id="CHEBI:15934"/>
        <dbReference type="ChEBI" id="CHEBI:57986"/>
        <dbReference type="ChEBI" id="CHEBI:58201"/>
        <dbReference type="EC" id="2.5.1.9"/>
    </reaction>
</comment>
<evidence type="ECO:0000256" key="10">
    <source>
        <dbReference type="NCBIfam" id="TIGR00187"/>
    </source>
</evidence>
<dbReference type="GO" id="GO:0004746">
    <property type="term" value="F:riboflavin synthase activity"/>
    <property type="evidence" value="ECO:0007669"/>
    <property type="project" value="UniProtKB-UniRule"/>
</dbReference>
<feature type="repeat" description="Lumazine-binding" evidence="11">
    <location>
        <begin position="1"/>
        <end position="98"/>
    </location>
</feature>
<gene>
    <name evidence="13" type="primary">ribC</name>
    <name evidence="13" type="ORF">GCM10011365_17110</name>
</gene>
<keyword evidence="8" id="KW-0808">Transferase</keyword>
<evidence type="ECO:0000256" key="4">
    <source>
        <dbReference type="ARBA" id="ARBA00011233"/>
    </source>
</evidence>
<evidence type="ECO:0000256" key="8">
    <source>
        <dbReference type="ARBA" id="ARBA00022679"/>
    </source>
</evidence>
<dbReference type="SUPFAM" id="SSF63380">
    <property type="entry name" value="Riboflavin synthase domain-like"/>
    <property type="match status" value="2"/>
</dbReference>
<keyword evidence="9" id="KW-0677">Repeat</keyword>
<evidence type="ECO:0000256" key="1">
    <source>
        <dbReference type="ARBA" id="ARBA00000968"/>
    </source>
</evidence>
<dbReference type="NCBIfam" id="NF009566">
    <property type="entry name" value="PRK13020.1"/>
    <property type="match status" value="1"/>
</dbReference>
<dbReference type="NCBIfam" id="TIGR00187">
    <property type="entry name" value="ribE"/>
    <property type="match status" value="1"/>
</dbReference>
<keyword evidence="14" id="KW-1185">Reference proteome</keyword>
<sequence>MFTGIIQSIGEVIEHNTQEQGDLRFYIKTSLTDYDHIHIGDSIAMDGVCLTVVERQDDVVAVDVSMETVRKTSVNNWQPGTAVNIEPALTLQTPLGGHLVSGHVDGLATCVKRESDARSEVFTFQLPTEFERFVVPKGSITLNGVSLTINEVNGDQFTVNLIPHTLEATNLDSIQVNHQVNFEIDTMARYADKMLQYYNR</sequence>
<keyword evidence="7" id="KW-0686">Riboflavin biosynthesis</keyword>
<dbReference type="PANTHER" id="PTHR21098">
    <property type="entry name" value="RIBOFLAVIN SYNTHASE ALPHA CHAIN"/>
    <property type="match status" value="1"/>
</dbReference>
<dbReference type="PROSITE" id="PS51177">
    <property type="entry name" value="LUMAZINE_BIND"/>
    <property type="match status" value="2"/>
</dbReference>
<comment type="function">
    <text evidence="2">Catalyzes the dismutation of two molecules of 6,7-dimethyl-8-ribityllumazine, resulting in the formation of riboflavin and 5-amino-6-(D-ribitylamino)uracil.</text>
</comment>
<evidence type="ECO:0000256" key="5">
    <source>
        <dbReference type="ARBA" id="ARBA00012827"/>
    </source>
</evidence>
<dbReference type="NCBIfam" id="NF006767">
    <property type="entry name" value="PRK09289.1"/>
    <property type="match status" value="1"/>
</dbReference>
<dbReference type="PIRSF" id="PIRSF000498">
    <property type="entry name" value="Riboflavin_syn_A"/>
    <property type="match status" value="1"/>
</dbReference>
<evidence type="ECO:0000256" key="6">
    <source>
        <dbReference type="ARBA" id="ARBA00013950"/>
    </source>
</evidence>
<protein>
    <recommendedName>
        <fullName evidence="6 10">Riboflavin synthase</fullName>
        <ecNumber evidence="5 10">2.5.1.9</ecNumber>
    </recommendedName>
</protein>
<evidence type="ECO:0000256" key="7">
    <source>
        <dbReference type="ARBA" id="ARBA00022619"/>
    </source>
</evidence>
<dbReference type="InterPro" id="IPR017938">
    <property type="entry name" value="Riboflavin_synthase-like_b-brl"/>
</dbReference>
<comment type="subunit">
    <text evidence="4">Homotrimer.</text>
</comment>
<proteinExistence type="predicted"/>
<dbReference type="EC" id="2.5.1.9" evidence="5 10"/>
<feature type="domain" description="Lumazine-binding" evidence="12">
    <location>
        <begin position="1"/>
        <end position="98"/>
    </location>
</feature>
<dbReference type="FunFam" id="2.40.30.20:FF:000003">
    <property type="entry name" value="Riboflavin synthase, alpha subunit"/>
    <property type="match status" value="1"/>
</dbReference>
<dbReference type="Pfam" id="PF00677">
    <property type="entry name" value="Lum_binding"/>
    <property type="match status" value="2"/>
</dbReference>
<dbReference type="RefSeq" id="WP_188365314.1">
    <property type="nucleotide sequence ID" value="NZ_BAABJF010000001.1"/>
</dbReference>
<dbReference type="Proteomes" id="UP000605253">
    <property type="component" value="Unassembled WGS sequence"/>
</dbReference>
<dbReference type="InterPro" id="IPR001783">
    <property type="entry name" value="Lumazine-bd"/>
</dbReference>
<dbReference type="Gene3D" id="2.40.30.20">
    <property type="match status" value="2"/>
</dbReference>
<evidence type="ECO:0000313" key="13">
    <source>
        <dbReference type="EMBL" id="GGF96350.1"/>
    </source>
</evidence>